<evidence type="ECO:0000313" key="4">
    <source>
        <dbReference type="Proteomes" id="UP000027855"/>
    </source>
</evidence>
<comment type="caution">
    <text evidence="2">The sequence shown here is derived from an EMBL/GenBank/DDBJ whole genome shotgun (WGS) entry which is preliminary data.</text>
</comment>
<dbReference type="Proteomes" id="UP000027855">
    <property type="component" value="Unassembled WGS sequence"/>
</dbReference>
<dbReference type="EMBL" id="JAQMJT010000007">
    <property type="protein sequence ID" value="MDB8614145.1"/>
    <property type="molecule type" value="Genomic_DNA"/>
</dbReference>
<proteinExistence type="predicted"/>
<keyword evidence="1" id="KW-0472">Membrane</keyword>
<evidence type="ECO:0000256" key="1">
    <source>
        <dbReference type="SAM" id="Phobius"/>
    </source>
</evidence>
<dbReference type="Proteomes" id="UP001210204">
    <property type="component" value="Unassembled WGS sequence"/>
</dbReference>
<evidence type="ECO:0000313" key="3">
    <source>
        <dbReference type="EMBL" id="MDB8614145.1"/>
    </source>
</evidence>
<feature type="transmembrane region" description="Helical" evidence="1">
    <location>
        <begin position="31"/>
        <end position="50"/>
    </location>
</feature>
<keyword evidence="1" id="KW-1133">Transmembrane helix</keyword>
<keyword evidence="1" id="KW-0812">Transmembrane</keyword>
<organism evidence="2 4">
    <name type="scientific">Streptococcus salivarius</name>
    <dbReference type="NCBI Taxonomy" id="1304"/>
    <lineage>
        <taxon>Bacteria</taxon>
        <taxon>Bacillati</taxon>
        <taxon>Bacillota</taxon>
        <taxon>Bacilli</taxon>
        <taxon>Lactobacillales</taxon>
        <taxon>Streptococcaceae</taxon>
        <taxon>Streptococcus</taxon>
    </lineage>
</organism>
<evidence type="ECO:0000313" key="2">
    <source>
        <dbReference type="EMBL" id="KEO44876.1"/>
    </source>
</evidence>
<dbReference type="AlphaFoldDB" id="A0A074IY09"/>
<reference evidence="3" key="2">
    <citation type="submission" date="2023-01" db="EMBL/GenBank/DDBJ databases">
        <title>Human gut microbiome strain richness.</title>
        <authorList>
            <person name="Chen-Liaw A."/>
        </authorList>
    </citation>
    <scope>NUCLEOTIDE SEQUENCE</scope>
    <source>
        <strain evidence="3">1001095st1_G4_1001095IJ_161003</strain>
    </source>
</reference>
<accession>A0A074IY09</accession>
<gene>
    <name evidence="2" type="ORF">DL07_03135</name>
    <name evidence="3" type="ORF">PNU26_07025</name>
</gene>
<name>A0A074IY09_STRSL</name>
<reference evidence="2 4" key="1">
    <citation type="submission" date="2014-04" db="EMBL/GenBank/DDBJ databases">
        <title>Variable characteristics of bacteriocin-producing Streptococcus salivarius strains isolated from Malaysian subjects.</title>
        <authorList>
            <person name="Philip K."/>
            <person name="Barbour A."/>
        </authorList>
    </citation>
    <scope>NUCLEOTIDE SEQUENCE [LARGE SCALE GENOMIC DNA]</scope>
    <source>
        <strain evidence="2 4">NU10</strain>
    </source>
</reference>
<protein>
    <submittedName>
        <fullName evidence="2">Uncharacterized protein</fullName>
    </submittedName>
</protein>
<dbReference type="EMBL" id="JJMT01000015">
    <property type="protein sequence ID" value="KEO44876.1"/>
    <property type="molecule type" value="Genomic_DNA"/>
</dbReference>
<feature type="transmembrane region" description="Helical" evidence="1">
    <location>
        <begin position="7"/>
        <end position="25"/>
    </location>
</feature>
<dbReference type="RefSeq" id="WP_037600935.1">
    <property type="nucleotide sequence ID" value="NZ_CP066093.1"/>
</dbReference>
<sequence>MKLLKILSIMLLATTWTILFAYVLLHGSSDILYSIMGVSVAACYVFLAFYQKKGNHKHE</sequence>